<dbReference type="SUPFAM" id="SSF53448">
    <property type="entry name" value="Nucleotide-diphospho-sugar transferases"/>
    <property type="match status" value="1"/>
</dbReference>
<dbReference type="GO" id="GO:0004581">
    <property type="term" value="F:dolichyl-phosphate beta-glucosyltransferase activity"/>
    <property type="evidence" value="ECO:0007669"/>
    <property type="project" value="UniProtKB-EC"/>
</dbReference>
<protein>
    <recommendedName>
        <fullName evidence="4">dolichyl-phosphate beta-glucosyltransferase</fullName>
        <ecNumber evidence="4">2.4.1.117</ecNumber>
    </recommendedName>
</protein>
<dbReference type="GO" id="GO:0006487">
    <property type="term" value="P:protein N-linked glycosylation"/>
    <property type="evidence" value="ECO:0007669"/>
    <property type="project" value="EnsemblFungi"/>
</dbReference>
<keyword evidence="9" id="KW-0735">Signal-anchor</keyword>
<evidence type="ECO:0000256" key="13">
    <source>
        <dbReference type="SAM" id="Phobius"/>
    </source>
</evidence>
<comment type="pathway">
    <text evidence="2">Protein modification; protein glycosylation.</text>
</comment>
<evidence type="ECO:0000256" key="8">
    <source>
        <dbReference type="ARBA" id="ARBA00022824"/>
    </source>
</evidence>
<evidence type="ECO:0000256" key="11">
    <source>
        <dbReference type="ARBA" id="ARBA00023136"/>
    </source>
</evidence>
<evidence type="ECO:0000313" key="15">
    <source>
        <dbReference type="EMBL" id="ODV61600.1"/>
    </source>
</evidence>
<dbReference type="GeneID" id="30964105"/>
<comment type="catalytic activity">
    <reaction evidence="12">
        <text>a di-trans,poly-cis-dolichyl phosphate + UDP-alpha-D-glucose = a di-trans,poly-cis-dolichyl beta-D-glucosyl phosphate + UDP</text>
        <dbReference type="Rhea" id="RHEA:15401"/>
        <dbReference type="Rhea" id="RHEA-COMP:19498"/>
        <dbReference type="Rhea" id="RHEA-COMP:19502"/>
        <dbReference type="ChEBI" id="CHEBI:57525"/>
        <dbReference type="ChEBI" id="CHEBI:57683"/>
        <dbReference type="ChEBI" id="CHEBI:58223"/>
        <dbReference type="ChEBI" id="CHEBI:58885"/>
        <dbReference type="EC" id="2.4.1.117"/>
    </reaction>
    <physiologicalReaction direction="left-to-right" evidence="12">
        <dbReference type="Rhea" id="RHEA:15402"/>
    </physiologicalReaction>
</comment>
<dbReference type="AlphaFoldDB" id="A0A1D2VJ65"/>
<accession>A0A1D2VJ65</accession>
<dbReference type="Proteomes" id="UP000095038">
    <property type="component" value="Unassembled WGS sequence"/>
</dbReference>
<evidence type="ECO:0000259" key="14">
    <source>
        <dbReference type="Pfam" id="PF00535"/>
    </source>
</evidence>
<reference evidence="16" key="1">
    <citation type="submission" date="2016-05" db="EMBL/GenBank/DDBJ databases">
        <title>Comparative genomics of biotechnologically important yeasts.</title>
        <authorList>
            <consortium name="DOE Joint Genome Institute"/>
            <person name="Riley R."/>
            <person name="Haridas S."/>
            <person name="Wolfe K.H."/>
            <person name="Lopes M.R."/>
            <person name="Hittinger C.T."/>
            <person name="Goker M."/>
            <person name="Salamov A."/>
            <person name="Wisecaver J."/>
            <person name="Long T.M."/>
            <person name="Aerts A.L."/>
            <person name="Barry K."/>
            <person name="Choi C."/>
            <person name="Clum A."/>
            <person name="Coughlan A.Y."/>
            <person name="Deshpande S."/>
            <person name="Douglass A.P."/>
            <person name="Hanson S.J."/>
            <person name="Klenk H.-P."/>
            <person name="Labutti K."/>
            <person name="Lapidus A."/>
            <person name="Lindquist E."/>
            <person name="Lipzen A."/>
            <person name="Meier-Kolthoff J.P."/>
            <person name="Ohm R.A."/>
            <person name="Otillar R.P."/>
            <person name="Pangilinan J."/>
            <person name="Peng Y."/>
            <person name="Rokas A."/>
            <person name="Rosa C.A."/>
            <person name="Scheuner C."/>
            <person name="Sibirny A.A."/>
            <person name="Slot J.C."/>
            <person name="Stielow J.B."/>
            <person name="Sun H."/>
            <person name="Kurtzman C.P."/>
            <person name="Blackwell M."/>
            <person name="Grigoriev I.V."/>
            <person name="Jeffries T.W."/>
        </authorList>
    </citation>
    <scope>NUCLEOTIDE SEQUENCE [LARGE SCALE GENOMIC DNA]</scope>
    <source>
        <strain evidence="16">DSM 1968</strain>
    </source>
</reference>
<evidence type="ECO:0000256" key="4">
    <source>
        <dbReference type="ARBA" id="ARBA00012583"/>
    </source>
</evidence>
<dbReference type="EMBL" id="KV454479">
    <property type="protein sequence ID" value="ODV61600.1"/>
    <property type="molecule type" value="Genomic_DNA"/>
</dbReference>
<comment type="similarity">
    <text evidence="3">Belongs to the glycosyltransferase 2 family.</text>
</comment>
<evidence type="ECO:0000256" key="3">
    <source>
        <dbReference type="ARBA" id="ARBA00006739"/>
    </source>
</evidence>
<gene>
    <name evidence="15" type="ORF">ASCRUDRAFT_33839</name>
</gene>
<dbReference type="InterPro" id="IPR035518">
    <property type="entry name" value="DPG_synthase"/>
</dbReference>
<feature type="transmembrane region" description="Helical" evidence="13">
    <location>
        <begin position="6"/>
        <end position="29"/>
    </location>
</feature>
<dbReference type="RefSeq" id="XP_020047907.1">
    <property type="nucleotide sequence ID" value="XM_020190469.1"/>
</dbReference>
<evidence type="ECO:0000256" key="6">
    <source>
        <dbReference type="ARBA" id="ARBA00022679"/>
    </source>
</evidence>
<dbReference type="PANTHER" id="PTHR10859">
    <property type="entry name" value="GLYCOSYL TRANSFERASE"/>
    <property type="match status" value="1"/>
</dbReference>
<keyword evidence="11 13" id="KW-0472">Membrane</keyword>
<keyword evidence="8" id="KW-0256">Endoplasmic reticulum</keyword>
<sequence length="347" mass="39658">MYILISIVSLFVWLFILAFISVYLVVLIFSHNPRPLHEDEIYYTTLTAEKSVYSDLKPLPLKNSNYDPKSNILISLVIPCYNEINRIKPMLDDSTSFLKEKYGDDAFEILIVDDGSTDGTSNFILDLSENLYSLKPDQIRIIKLIKNRGKGGAVTHGLQYTRGKYSIFADADGASKFSDISKLITAIEKHQSPKSQQVPVVAVGSRAQLYEKNNNHSVVKRSLIRSFLMLSFHSILFIFGIRNVKDSQCGFKLFNKAAIQQIFPYMHNERFIFDVEILMIANHKKIPIEEVPISWHEVSGSKVDLARDSIKMAIDLIVTRFAYLFGIYKDYEVVDCKVIHKLKEKSI</sequence>
<keyword evidence="5" id="KW-0328">Glycosyltransferase</keyword>
<evidence type="ECO:0000256" key="5">
    <source>
        <dbReference type="ARBA" id="ARBA00022676"/>
    </source>
</evidence>
<evidence type="ECO:0000256" key="9">
    <source>
        <dbReference type="ARBA" id="ARBA00022968"/>
    </source>
</evidence>
<organism evidence="15 16">
    <name type="scientific">Ascoidea rubescens DSM 1968</name>
    <dbReference type="NCBI Taxonomy" id="1344418"/>
    <lineage>
        <taxon>Eukaryota</taxon>
        <taxon>Fungi</taxon>
        <taxon>Dikarya</taxon>
        <taxon>Ascomycota</taxon>
        <taxon>Saccharomycotina</taxon>
        <taxon>Saccharomycetes</taxon>
        <taxon>Ascoideaceae</taxon>
        <taxon>Ascoidea</taxon>
    </lineage>
</organism>
<name>A0A1D2VJ65_9ASCO</name>
<feature type="domain" description="Glycosyltransferase 2-like" evidence="14">
    <location>
        <begin position="75"/>
        <end position="262"/>
    </location>
</feature>
<dbReference type="GO" id="GO:0005789">
    <property type="term" value="C:endoplasmic reticulum membrane"/>
    <property type="evidence" value="ECO:0007669"/>
    <property type="project" value="UniProtKB-SubCell"/>
</dbReference>
<dbReference type="PANTHER" id="PTHR10859:SF91">
    <property type="entry name" value="DOLICHYL-PHOSPHATE BETA-GLUCOSYLTRANSFERASE"/>
    <property type="match status" value="1"/>
</dbReference>
<dbReference type="Pfam" id="PF00535">
    <property type="entry name" value="Glycos_transf_2"/>
    <property type="match status" value="1"/>
</dbReference>
<evidence type="ECO:0000256" key="2">
    <source>
        <dbReference type="ARBA" id="ARBA00004922"/>
    </source>
</evidence>
<evidence type="ECO:0000256" key="7">
    <source>
        <dbReference type="ARBA" id="ARBA00022692"/>
    </source>
</evidence>
<dbReference type="InterPro" id="IPR001173">
    <property type="entry name" value="Glyco_trans_2-like"/>
</dbReference>
<keyword evidence="7 13" id="KW-0812">Transmembrane</keyword>
<dbReference type="InterPro" id="IPR029044">
    <property type="entry name" value="Nucleotide-diphossugar_trans"/>
</dbReference>
<keyword evidence="6 15" id="KW-0808">Transferase</keyword>
<dbReference type="EC" id="2.4.1.117" evidence="4"/>
<proteinExistence type="inferred from homology"/>
<evidence type="ECO:0000256" key="12">
    <source>
        <dbReference type="ARBA" id="ARBA00045097"/>
    </source>
</evidence>
<dbReference type="FunCoup" id="A0A1D2VJ65">
    <property type="interactions" value="643"/>
</dbReference>
<comment type="subcellular location">
    <subcellularLocation>
        <location evidence="1">Endoplasmic reticulum membrane</location>
        <topology evidence="1">Single-pass membrane protein</topology>
    </subcellularLocation>
</comment>
<dbReference type="STRING" id="1344418.A0A1D2VJ65"/>
<dbReference type="CDD" id="cd04188">
    <property type="entry name" value="DPG_synthase"/>
    <property type="match status" value="1"/>
</dbReference>
<dbReference type="Gene3D" id="3.90.550.10">
    <property type="entry name" value="Spore Coat Polysaccharide Biosynthesis Protein SpsA, Chain A"/>
    <property type="match status" value="1"/>
</dbReference>
<keyword evidence="16" id="KW-1185">Reference proteome</keyword>
<dbReference type="InParanoid" id="A0A1D2VJ65"/>
<keyword evidence="10 13" id="KW-1133">Transmembrane helix</keyword>
<evidence type="ECO:0000256" key="10">
    <source>
        <dbReference type="ARBA" id="ARBA00022989"/>
    </source>
</evidence>
<evidence type="ECO:0000256" key="1">
    <source>
        <dbReference type="ARBA" id="ARBA00004389"/>
    </source>
</evidence>
<dbReference type="OrthoDB" id="3784at2759"/>
<evidence type="ECO:0000313" key="16">
    <source>
        <dbReference type="Proteomes" id="UP000095038"/>
    </source>
</evidence>